<reference evidence="1 2" key="2">
    <citation type="submission" date="2016-03" db="EMBL/GenBank/DDBJ databases">
        <title>New uncultured bacterium of the family Gallionellaceae from acid mine drainage: description and reconstruction of genome based on metagenomic analysis of microbial community.</title>
        <authorList>
            <person name="Kadnikov V."/>
            <person name="Ivasenko D."/>
            <person name="Beletsky A."/>
            <person name="Mardanov A."/>
            <person name="Danilova E."/>
            <person name="Pimenov N."/>
            <person name="Karnachuk O."/>
            <person name="Ravin N."/>
        </authorList>
    </citation>
    <scope>NUCLEOTIDE SEQUENCE [LARGE SCALE GENOMIC DNA]</scope>
    <source>
        <strain evidence="1">ShG14-8</strain>
    </source>
</reference>
<dbReference type="EMBL" id="LSLI01000003">
    <property type="protein sequence ID" value="KXS33696.1"/>
    <property type="molecule type" value="Genomic_DNA"/>
</dbReference>
<evidence type="ECO:0000313" key="2">
    <source>
        <dbReference type="Proteomes" id="UP000070578"/>
    </source>
</evidence>
<gene>
    <name evidence="1" type="ORF">AWT59_0254</name>
</gene>
<protein>
    <submittedName>
        <fullName evidence="1">Uncharacterized protein</fullName>
    </submittedName>
</protein>
<name>A0A139BXG1_9PROT</name>
<organism evidence="1 2">
    <name type="scientific">Candidatus Gallionella acididurans</name>
    <dbReference type="NCBI Taxonomy" id="1796491"/>
    <lineage>
        <taxon>Bacteria</taxon>
        <taxon>Pseudomonadati</taxon>
        <taxon>Pseudomonadota</taxon>
        <taxon>Betaproteobacteria</taxon>
        <taxon>Nitrosomonadales</taxon>
        <taxon>Gallionellaceae</taxon>
        <taxon>Gallionella</taxon>
    </lineage>
</organism>
<proteinExistence type="predicted"/>
<dbReference type="Proteomes" id="UP000070578">
    <property type="component" value="Unassembled WGS sequence"/>
</dbReference>
<evidence type="ECO:0000313" key="1">
    <source>
        <dbReference type="EMBL" id="KXS33696.1"/>
    </source>
</evidence>
<reference evidence="1 2" key="1">
    <citation type="submission" date="2016-02" db="EMBL/GenBank/DDBJ databases">
        <authorList>
            <person name="Wen L."/>
            <person name="He K."/>
            <person name="Yang H."/>
        </authorList>
    </citation>
    <scope>NUCLEOTIDE SEQUENCE [LARGE SCALE GENOMIC DNA]</scope>
    <source>
        <strain evidence="1">ShG14-8</strain>
    </source>
</reference>
<sequence>MHFSTHIATLHSTFSLLAALLLRGAR</sequence>
<comment type="caution">
    <text evidence="1">The sequence shown here is derived from an EMBL/GenBank/DDBJ whole genome shotgun (WGS) entry which is preliminary data.</text>
</comment>
<dbReference type="AlphaFoldDB" id="A0A139BXG1"/>
<accession>A0A139BXG1</accession>